<protein>
    <submittedName>
        <fullName evidence="1">Phage protease</fullName>
    </submittedName>
</protein>
<dbReference type="EMBL" id="JALAZD010000004">
    <property type="protein sequence ID" value="MCI0129112.1"/>
    <property type="molecule type" value="Genomic_DNA"/>
</dbReference>
<reference evidence="1" key="1">
    <citation type="submission" date="2022-03" db="EMBL/GenBank/DDBJ databases">
        <title>The complete genome sequence of a Methyloterrigena soli.</title>
        <authorList>
            <person name="Zi Z."/>
        </authorList>
    </citation>
    <scope>NUCLEOTIDE SEQUENCE</scope>
    <source>
        <strain evidence="1">M48</strain>
    </source>
</reference>
<dbReference type="InterPro" id="IPR012106">
    <property type="entry name" value="Phage_Mu_Gp1"/>
</dbReference>
<dbReference type="GO" id="GO:0008233">
    <property type="term" value="F:peptidase activity"/>
    <property type="evidence" value="ECO:0007669"/>
    <property type="project" value="UniProtKB-KW"/>
</dbReference>
<keyword evidence="2" id="KW-1185">Reference proteome</keyword>
<evidence type="ECO:0000313" key="2">
    <source>
        <dbReference type="Proteomes" id="UP001156140"/>
    </source>
</evidence>
<keyword evidence="1" id="KW-0378">Hydrolase</keyword>
<gene>
    <name evidence="1" type="ORF">ML536_19950</name>
</gene>
<name>A0AA41QQE8_9HYPH</name>
<dbReference type="AlphaFoldDB" id="A0AA41QQE8"/>
<comment type="caution">
    <text evidence="1">The sequence shown here is derived from an EMBL/GenBank/DDBJ whole genome shotgun (WGS) entry which is preliminary data.</text>
</comment>
<evidence type="ECO:0000313" key="1">
    <source>
        <dbReference type="EMBL" id="MCI0129112.1"/>
    </source>
</evidence>
<keyword evidence="1" id="KW-0645">Protease</keyword>
<organism evidence="1 2">
    <name type="scientific">Paradevosia shaoguanensis</name>
    <dbReference type="NCBI Taxonomy" id="1335043"/>
    <lineage>
        <taxon>Bacteria</taxon>
        <taxon>Pseudomonadati</taxon>
        <taxon>Pseudomonadota</taxon>
        <taxon>Alphaproteobacteria</taxon>
        <taxon>Hyphomicrobiales</taxon>
        <taxon>Devosiaceae</taxon>
        <taxon>Paradevosia</taxon>
    </lineage>
</organism>
<dbReference type="GO" id="GO:0006508">
    <property type="term" value="P:proteolysis"/>
    <property type="evidence" value="ECO:0007669"/>
    <property type="project" value="UniProtKB-KW"/>
</dbReference>
<proteinExistence type="predicted"/>
<accession>A0AA41QQE8</accession>
<sequence>MKHGVNDQLSALTISLHSAALQPSERVELFSYQDLPAAADDVPEWIHLLPAGQLRTVDGRGPYQVGDVTALMARSMAIGGGRLVVDENHATDIAARHGGASPARGWIVELEERPNGVWGKVEWTKSGRELMADRAYRGISPAIAHDRTNRVGAILRASLVNRPNLVGLVTLHHQEKNMDLLARLLAALGLPTETSEDTLITAVTTLHQAQSAQTVSLQSQIDPIAVAAGLQAGASAADITAAVATLAAEPDSAVIVSLQSELAEVTTKLNDLVDNNARKAAEGFVDGAIARKVVGVSPLRDHYITRHMADPAAVEREIGALPSLGNANTIVPPRSGAGGELSATDSQVISLMGLDPEAFKKIRKSEQEAAL</sequence>
<dbReference type="PIRSF" id="PIRSF016624">
    <property type="entry name" value="Mu_prophg_I"/>
    <property type="match status" value="1"/>
</dbReference>
<dbReference type="Pfam" id="PF10123">
    <property type="entry name" value="Mu-like_Pro"/>
    <property type="match status" value="1"/>
</dbReference>
<dbReference type="Proteomes" id="UP001156140">
    <property type="component" value="Unassembled WGS sequence"/>
</dbReference>
<dbReference type="RefSeq" id="WP_281737078.1">
    <property type="nucleotide sequence ID" value="NZ_JAKETQ010000004.1"/>
</dbReference>